<organism evidence="2 3">
    <name type="scientific">Candidatus Desulfatibia vada</name>
    <dbReference type="NCBI Taxonomy" id="2841696"/>
    <lineage>
        <taxon>Bacteria</taxon>
        <taxon>Pseudomonadati</taxon>
        <taxon>Thermodesulfobacteriota</taxon>
        <taxon>Desulfobacteria</taxon>
        <taxon>Desulfobacterales</taxon>
        <taxon>Desulfobacterales incertae sedis</taxon>
        <taxon>Candidatus Desulfatibia</taxon>
    </lineage>
</organism>
<dbReference type="SUPFAM" id="SSF141371">
    <property type="entry name" value="PilZ domain-like"/>
    <property type="match status" value="1"/>
</dbReference>
<sequence length="114" mass="12941">MENFSEKRRHTRIEVEWPVIVSKGDDFIEGKTKDIAFDGISIFCEEPLPLDEIISISIELPDQQSVVISGRVVWSNVYGIDDQNTTYGIGLCFVKISDEDRSSFLDLISDLPEE</sequence>
<dbReference type="Gene3D" id="2.40.10.220">
    <property type="entry name" value="predicted glycosyltransferase like domains"/>
    <property type="match status" value="1"/>
</dbReference>
<dbReference type="AlphaFoldDB" id="A0A8J6TQY3"/>
<evidence type="ECO:0000313" key="3">
    <source>
        <dbReference type="Proteomes" id="UP000605201"/>
    </source>
</evidence>
<proteinExistence type="predicted"/>
<evidence type="ECO:0000259" key="1">
    <source>
        <dbReference type="Pfam" id="PF07238"/>
    </source>
</evidence>
<name>A0A8J6TQY3_9BACT</name>
<feature type="domain" description="PilZ" evidence="1">
    <location>
        <begin position="6"/>
        <end position="108"/>
    </location>
</feature>
<dbReference type="Pfam" id="PF07238">
    <property type="entry name" value="PilZ"/>
    <property type="match status" value="1"/>
</dbReference>
<dbReference type="GO" id="GO:0035438">
    <property type="term" value="F:cyclic-di-GMP binding"/>
    <property type="evidence" value="ECO:0007669"/>
    <property type="project" value="InterPro"/>
</dbReference>
<protein>
    <submittedName>
        <fullName evidence="2">PilZ domain-containing protein</fullName>
    </submittedName>
</protein>
<gene>
    <name evidence="2" type="ORF">H8D96_13890</name>
</gene>
<comment type="caution">
    <text evidence="2">The sequence shown here is derived from an EMBL/GenBank/DDBJ whole genome shotgun (WGS) entry which is preliminary data.</text>
</comment>
<evidence type="ECO:0000313" key="2">
    <source>
        <dbReference type="EMBL" id="MBC8432998.1"/>
    </source>
</evidence>
<dbReference type="InterPro" id="IPR009875">
    <property type="entry name" value="PilZ_domain"/>
</dbReference>
<reference evidence="2 3" key="1">
    <citation type="submission" date="2020-08" db="EMBL/GenBank/DDBJ databases">
        <title>Bridging the membrane lipid divide: bacteria of the FCB group superphylum have the potential to synthesize archaeal ether lipids.</title>
        <authorList>
            <person name="Villanueva L."/>
            <person name="Von Meijenfeldt F.A.B."/>
            <person name="Westbye A.B."/>
            <person name="Yadav S."/>
            <person name="Hopmans E.C."/>
            <person name="Dutilh B.E."/>
            <person name="Sinninghe Damste J.S."/>
        </authorList>
    </citation>
    <scope>NUCLEOTIDE SEQUENCE [LARGE SCALE GENOMIC DNA]</scope>
    <source>
        <strain evidence="2">NIOZ-UU17</strain>
    </source>
</reference>
<dbReference type="EMBL" id="JACNIG010000260">
    <property type="protein sequence ID" value="MBC8432998.1"/>
    <property type="molecule type" value="Genomic_DNA"/>
</dbReference>
<dbReference type="Proteomes" id="UP000605201">
    <property type="component" value="Unassembled WGS sequence"/>
</dbReference>
<accession>A0A8J6TQY3</accession>